<comment type="caution">
    <text evidence="1">The sequence shown here is derived from an EMBL/GenBank/DDBJ whole genome shotgun (WGS) entry which is preliminary data.</text>
</comment>
<name>A0A1E7L673_9ACTN</name>
<dbReference type="EMBL" id="LJGW01000218">
    <property type="protein sequence ID" value="OEV11513.1"/>
    <property type="molecule type" value="Genomic_DNA"/>
</dbReference>
<dbReference type="AlphaFoldDB" id="A0A1E7L673"/>
<protein>
    <submittedName>
        <fullName evidence="1">Uncharacterized protein</fullName>
    </submittedName>
</protein>
<organism evidence="1 2">
    <name type="scientific">Streptomyces nanshensis</name>
    <dbReference type="NCBI Taxonomy" id="518642"/>
    <lineage>
        <taxon>Bacteria</taxon>
        <taxon>Bacillati</taxon>
        <taxon>Actinomycetota</taxon>
        <taxon>Actinomycetes</taxon>
        <taxon>Kitasatosporales</taxon>
        <taxon>Streptomycetaceae</taxon>
        <taxon>Streptomyces</taxon>
    </lineage>
</organism>
<evidence type="ECO:0000313" key="2">
    <source>
        <dbReference type="Proteomes" id="UP000176005"/>
    </source>
</evidence>
<evidence type="ECO:0000313" key="1">
    <source>
        <dbReference type="EMBL" id="OEV11513.1"/>
    </source>
</evidence>
<sequence>MPRTRYTTTDLHNAVHALLEENPLRADDGHPEFRLFVYHGKPVGLDAPSCITSARASRS</sequence>
<gene>
    <name evidence="1" type="ORF">AN218_12475</name>
</gene>
<dbReference type="Proteomes" id="UP000176005">
    <property type="component" value="Unassembled WGS sequence"/>
</dbReference>
<accession>A0A1E7L673</accession>
<proteinExistence type="predicted"/>
<reference evidence="1 2" key="1">
    <citation type="journal article" date="2016" name="Front. Microbiol.">
        <title>Comparative Genomics Analysis of Streptomyces Species Reveals Their Adaptation to the Marine Environment and Their Diversity at the Genomic Level.</title>
        <authorList>
            <person name="Tian X."/>
            <person name="Zhang Z."/>
            <person name="Yang T."/>
            <person name="Chen M."/>
            <person name="Li J."/>
            <person name="Chen F."/>
            <person name="Yang J."/>
            <person name="Li W."/>
            <person name="Zhang B."/>
            <person name="Zhang Z."/>
            <person name="Wu J."/>
            <person name="Zhang C."/>
            <person name="Long L."/>
            <person name="Xiao J."/>
        </authorList>
    </citation>
    <scope>NUCLEOTIDE SEQUENCE [LARGE SCALE GENOMIC DNA]</scope>
    <source>
        <strain evidence="1 2">SCSIO 10429</strain>
    </source>
</reference>
<keyword evidence="2" id="KW-1185">Reference proteome</keyword>
<dbReference type="RefSeq" id="WP_070016921.1">
    <property type="nucleotide sequence ID" value="NZ_LJGW01000218.1"/>
</dbReference>